<proteinExistence type="predicted"/>
<dbReference type="EMBL" id="CASHTH010003024">
    <property type="protein sequence ID" value="CAI8039137.1"/>
    <property type="molecule type" value="Genomic_DNA"/>
</dbReference>
<dbReference type="GO" id="GO:0005654">
    <property type="term" value="C:nucleoplasm"/>
    <property type="evidence" value="ECO:0007669"/>
    <property type="project" value="TreeGrafter"/>
</dbReference>
<reference evidence="5" key="1">
    <citation type="submission" date="2023-03" db="EMBL/GenBank/DDBJ databases">
        <authorList>
            <person name="Steffen K."/>
            <person name="Cardenas P."/>
        </authorList>
    </citation>
    <scope>NUCLEOTIDE SEQUENCE</scope>
</reference>
<dbReference type="Gene3D" id="3.40.1280.30">
    <property type="match status" value="1"/>
</dbReference>
<evidence type="ECO:0000256" key="3">
    <source>
        <dbReference type="ARBA" id="ARBA00022691"/>
    </source>
</evidence>
<dbReference type="InterPro" id="IPR007356">
    <property type="entry name" value="tRNA_m1G_MeTrfase_euk"/>
</dbReference>
<feature type="domain" description="SAM-dependent MTase TRM10-type" evidence="4">
    <location>
        <begin position="1"/>
        <end position="169"/>
    </location>
</feature>
<keyword evidence="2" id="KW-0808">Transferase</keyword>
<dbReference type="GO" id="GO:0000049">
    <property type="term" value="F:tRNA binding"/>
    <property type="evidence" value="ECO:0007669"/>
    <property type="project" value="TreeGrafter"/>
</dbReference>
<evidence type="ECO:0000313" key="6">
    <source>
        <dbReference type="Proteomes" id="UP001174909"/>
    </source>
</evidence>
<keyword evidence="1 5" id="KW-0489">Methyltransferase</keyword>
<evidence type="ECO:0000256" key="2">
    <source>
        <dbReference type="ARBA" id="ARBA00022679"/>
    </source>
</evidence>
<evidence type="ECO:0000313" key="5">
    <source>
        <dbReference type="EMBL" id="CAI8039137.1"/>
    </source>
</evidence>
<keyword evidence="6" id="KW-1185">Reference proteome</keyword>
<keyword evidence="3" id="KW-0949">S-adenosyl-L-methionine</keyword>
<evidence type="ECO:0000259" key="4">
    <source>
        <dbReference type="PROSITE" id="PS51675"/>
    </source>
</evidence>
<dbReference type="GO" id="GO:0008168">
    <property type="term" value="F:methyltransferase activity"/>
    <property type="evidence" value="ECO:0007669"/>
    <property type="project" value="UniProtKB-KW"/>
</dbReference>
<protein>
    <submittedName>
        <fullName evidence="5">tRNA methyltransferase 10 homolog B</fullName>
    </submittedName>
</protein>
<dbReference type="GO" id="GO:0002939">
    <property type="term" value="P:tRNA N1-guanine methylation"/>
    <property type="evidence" value="ECO:0007669"/>
    <property type="project" value="TreeGrafter"/>
</dbReference>
<dbReference type="InterPro" id="IPR038459">
    <property type="entry name" value="MT_TRM10-typ_sf"/>
</dbReference>
<accession>A0AA35T0Z5</accession>
<dbReference type="AlphaFoldDB" id="A0AA35T0Z5"/>
<name>A0AA35T0Z5_GEOBA</name>
<dbReference type="PROSITE" id="PS51675">
    <property type="entry name" value="SAM_MT_TRM10"/>
    <property type="match status" value="1"/>
</dbReference>
<evidence type="ECO:0000256" key="1">
    <source>
        <dbReference type="ARBA" id="ARBA00022603"/>
    </source>
</evidence>
<organism evidence="5 6">
    <name type="scientific">Geodia barretti</name>
    <name type="common">Barrett's horny sponge</name>
    <dbReference type="NCBI Taxonomy" id="519541"/>
    <lineage>
        <taxon>Eukaryota</taxon>
        <taxon>Metazoa</taxon>
        <taxon>Porifera</taxon>
        <taxon>Demospongiae</taxon>
        <taxon>Heteroscleromorpha</taxon>
        <taxon>Tetractinellida</taxon>
        <taxon>Astrophorina</taxon>
        <taxon>Geodiidae</taxon>
        <taxon>Geodia</taxon>
    </lineage>
</organism>
<comment type="caution">
    <text evidence="5">The sequence shown here is derived from an EMBL/GenBank/DDBJ whole genome shotgun (WGS) entry which is preliminary data.</text>
</comment>
<dbReference type="PANTHER" id="PTHR13563">
    <property type="entry name" value="TRNA (GUANINE-9-) METHYLTRANSFERASE"/>
    <property type="match status" value="1"/>
</dbReference>
<dbReference type="InterPro" id="IPR028564">
    <property type="entry name" value="MT_TRM10-typ"/>
</dbReference>
<sequence length="186" mass="21285">MLVRRGLLLAGRARPCSQSVFSRTGTVEWGHEHRPRLVVDCGLGHLMTHERMEVTERAHDSLFSPRDIVYLSPDSEHDLEEVDRCKVYVVGGIVDRSSPSKNLTLHRARVAGLETARLPISRFMEFTKPSPHNLNLPINVVTSMLLDVYRGHEWPHVLQTHMPKRKGYRIKPALSYTPDRVHEQTP</sequence>
<gene>
    <name evidence="5" type="ORF">GBAR_LOCUS21759</name>
</gene>
<dbReference type="PANTHER" id="PTHR13563:SF19">
    <property type="entry name" value="TRNA METHYLTRANSFERASE 10 HOMOLOG B"/>
    <property type="match status" value="1"/>
</dbReference>
<dbReference type="Proteomes" id="UP001174909">
    <property type="component" value="Unassembled WGS sequence"/>
</dbReference>